<keyword evidence="2" id="KW-0378">Hydrolase</keyword>
<keyword evidence="2" id="KW-0255">Endonuclease</keyword>
<dbReference type="Gene3D" id="1.10.30.50">
    <property type="match status" value="1"/>
</dbReference>
<protein>
    <submittedName>
        <fullName evidence="2">Restriction endonuclease</fullName>
    </submittedName>
</protein>
<feature type="domain" description="HNH nuclease" evidence="1">
    <location>
        <begin position="87"/>
        <end position="140"/>
    </location>
</feature>
<evidence type="ECO:0000313" key="3">
    <source>
        <dbReference type="Proteomes" id="UP001162891"/>
    </source>
</evidence>
<dbReference type="PANTHER" id="PTHR33877:SF2">
    <property type="entry name" value="OS07G0170200 PROTEIN"/>
    <property type="match status" value="1"/>
</dbReference>
<dbReference type="RefSeq" id="WP_248357208.1">
    <property type="nucleotide sequence ID" value="NZ_AP025591.1"/>
</dbReference>
<name>A0ABM7X4I5_9BACT</name>
<dbReference type="Pfam" id="PF14279">
    <property type="entry name" value="HNH_5"/>
    <property type="match status" value="1"/>
</dbReference>
<evidence type="ECO:0000313" key="2">
    <source>
        <dbReference type="EMBL" id="BDG06730.1"/>
    </source>
</evidence>
<reference evidence="3" key="1">
    <citation type="journal article" date="2022" name="Int. J. Syst. Evol. Microbiol.">
        <title>Anaeromyxobacter oryzae sp. nov., Anaeromyxobacter diazotrophicus sp. nov. and Anaeromyxobacter paludicola sp. nov., isolated from paddy soils.</title>
        <authorList>
            <person name="Itoh H."/>
            <person name="Xu Z."/>
            <person name="Mise K."/>
            <person name="Masuda Y."/>
            <person name="Ushijima N."/>
            <person name="Hayakawa C."/>
            <person name="Shiratori Y."/>
            <person name="Senoo K."/>
        </authorList>
    </citation>
    <scope>NUCLEOTIDE SEQUENCE [LARGE SCALE GENOMIC DNA]</scope>
    <source>
        <strain evidence="3">Red232</strain>
    </source>
</reference>
<organism evidence="2 3">
    <name type="scientific">Anaeromyxobacter oryzae</name>
    <dbReference type="NCBI Taxonomy" id="2918170"/>
    <lineage>
        <taxon>Bacteria</taxon>
        <taxon>Pseudomonadati</taxon>
        <taxon>Myxococcota</taxon>
        <taxon>Myxococcia</taxon>
        <taxon>Myxococcales</taxon>
        <taxon>Cystobacterineae</taxon>
        <taxon>Anaeromyxobacteraceae</taxon>
        <taxon>Anaeromyxobacter</taxon>
    </lineage>
</organism>
<gene>
    <name evidence="2" type="ORF">AMOR_57260</name>
</gene>
<dbReference type="EMBL" id="AP025591">
    <property type="protein sequence ID" value="BDG06730.1"/>
    <property type="molecule type" value="Genomic_DNA"/>
</dbReference>
<dbReference type="InterPro" id="IPR003615">
    <property type="entry name" value="HNH_nuc"/>
</dbReference>
<dbReference type="Proteomes" id="UP001162891">
    <property type="component" value="Chromosome"/>
</dbReference>
<dbReference type="InterPro" id="IPR029471">
    <property type="entry name" value="HNH_5"/>
</dbReference>
<sequence length="197" mass="22879">MLDTGVLVLNRVYQPVHVTSVRRAFTLLYQGVAKAIDEQFQLFDFDSWAALAAAEHDSIGTVGRRIRIPRVIVLMAYEHLPRTRVRFSRFNIYARDDNTCQYCGRKFRRSELNLDHVIPRSRGGSTSWENVVCSCIRCNLRKGGRTPEEAGMRLLHAPGRPRWTPMFRSATRRAFYREWRPFLSLADAAYWNAELLD</sequence>
<accession>A0ABM7X4I5</accession>
<dbReference type="InterPro" id="IPR052892">
    <property type="entry name" value="NA-targeting_endonuclease"/>
</dbReference>
<keyword evidence="3" id="KW-1185">Reference proteome</keyword>
<keyword evidence="2" id="KW-0540">Nuclease</keyword>
<dbReference type="GO" id="GO:0004519">
    <property type="term" value="F:endonuclease activity"/>
    <property type="evidence" value="ECO:0007669"/>
    <property type="project" value="UniProtKB-KW"/>
</dbReference>
<dbReference type="PANTHER" id="PTHR33877">
    <property type="entry name" value="SLL1193 PROTEIN"/>
    <property type="match status" value="1"/>
</dbReference>
<proteinExistence type="predicted"/>
<dbReference type="SMART" id="SM00507">
    <property type="entry name" value="HNHc"/>
    <property type="match status" value="1"/>
</dbReference>
<evidence type="ECO:0000259" key="1">
    <source>
        <dbReference type="SMART" id="SM00507"/>
    </source>
</evidence>
<dbReference type="CDD" id="cd00085">
    <property type="entry name" value="HNHc"/>
    <property type="match status" value="1"/>
</dbReference>